<evidence type="ECO:0008006" key="3">
    <source>
        <dbReference type="Google" id="ProtNLM"/>
    </source>
</evidence>
<evidence type="ECO:0000313" key="1">
    <source>
        <dbReference type="EMBL" id="KKT47632.1"/>
    </source>
</evidence>
<evidence type="ECO:0000313" key="2">
    <source>
        <dbReference type="Proteomes" id="UP000034063"/>
    </source>
</evidence>
<dbReference type="PATRIC" id="fig|1618444.3.peg.143"/>
<dbReference type="EMBL" id="LCIB01000005">
    <property type="protein sequence ID" value="KKT47632.1"/>
    <property type="molecule type" value="Genomic_DNA"/>
</dbReference>
<dbReference type="InterPro" id="IPR014942">
    <property type="entry name" value="AbiEii"/>
</dbReference>
<dbReference type="Pfam" id="PF08843">
    <property type="entry name" value="AbiEii"/>
    <property type="match status" value="1"/>
</dbReference>
<gene>
    <name evidence="1" type="ORF">UW37_C0005G0020</name>
</gene>
<accession>A0A0G1JUM6</accession>
<dbReference type="Gene3D" id="3.10.450.620">
    <property type="entry name" value="JHP933, nucleotidyltransferase-like core domain"/>
    <property type="match status" value="1"/>
</dbReference>
<name>A0A0G1JUM6_9BACT</name>
<comment type="caution">
    <text evidence="1">The sequence shown here is derived from an EMBL/GenBank/DDBJ whole genome shotgun (WGS) entry which is preliminary data.</text>
</comment>
<protein>
    <recommendedName>
        <fullName evidence="3">Nucleotidyl transferase AbiEii/AbiGii toxin family protein</fullName>
    </recommendedName>
</protein>
<proteinExistence type="predicted"/>
<sequence>MEQMSILTPEQKLIFDQIRKSDFIRSNFYFTGGTALSEFYLKHRYSEDLDFFSEKEFSSQQVRSEISRMAKEVGFTFKSRQQGFVHFYMFYFKDRSTLKVDFGYYPPKRVEKGLIYKSIAVDSLLDIAINKFAAIHQRSTSKDITDLYFLLKEFTIWDLIEGARVKFNMETDPWLLSSDLAFAVKEINILPKMIKAVTAGQLKKFFLNLSLQLGRKSTG</sequence>
<dbReference type="AlphaFoldDB" id="A0A0G1JUM6"/>
<reference evidence="1 2" key="1">
    <citation type="journal article" date="2015" name="Nature">
        <title>rRNA introns, odd ribosomes, and small enigmatic genomes across a large radiation of phyla.</title>
        <authorList>
            <person name="Brown C.T."/>
            <person name="Hug L.A."/>
            <person name="Thomas B.C."/>
            <person name="Sharon I."/>
            <person name="Castelle C.J."/>
            <person name="Singh A."/>
            <person name="Wilkins M.J."/>
            <person name="Williams K.H."/>
            <person name="Banfield J.F."/>
        </authorList>
    </citation>
    <scope>NUCLEOTIDE SEQUENCE [LARGE SCALE GENOMIC DNA]</scope>
</reference>
<organism evidence="1 2">
    <name type="scientific">Candidatus Gottesmanbacteria bacterium GW2011_GWA2_44_17</name>
    <dbReference type="NCBI Taxonomy" id="1618444"/>
    <lineage>
        <taxon>Bacteria</taxon>
        <taxon>Candidatus Gottesmaniibacteriota</taxon>
    </lineage>
</organism>
<dbReference type="Proteomes" id="UP000034063">
    <property type="component" value="Unassembled WGS sequence"/>
</dbReference>